<evidence type="ECO:0000256" key="4">
    <source>
        <dbReference type="ARBA" id="ARBA00022989"/>
    </source>
</evidence>
<dbReference type="PANTHER" id="PTHR12191:SF37">
    <property type="entry name" value="ZINC TRANSPORTER FOI"/>
    <property type="match status" value="1"/>
</dbReference>
<feature type="signal peptide" evidence="7">
    <location>
        <begin position="1"/>
        <end position="35"/>
    </location>
</feature>
<keyword evidence="4 6" id="KW-1133">Transmembrane helix</keyword>
<sequence>MATTKVCPRRKAAALWPALAAVALLLLLLPAACVGAPHAGGHEHASHDGPCGCHGHAHGADLADPENTAATELSPGMQWLAAAVANVVVTLCALTGALAMPFLRKENGNASRVFITFAVSLAVGSLLGDAVLHLIPEALGVHSHADHSHDYSHAKHVHDHSHDHSHDHLRHLWISAVTFVGAYSFFVFEKVLHHIFALKAQRESRLSEKPKPGSVKPVVWLILIGDGLHNFVDGLAIAVAFMKSCEGGLQTSLAVLLHEIPHELGDFAVLLSSGLSVPKALLFNCLSNVPAFLGSVLALTMLPKSESAQNWILAYTAGNFLYIALVDLLPSLFGGGGHGHSHSHGHDDHDHGPHFIDGNTNRETCCSTRADPGKAVADGAVVTDAGRVTGEGIFRESTKDEGHTVLATHFGILSGFAAMVGLALLEASQH</sequence>
<evidence type="ECO:0000256" key="5">
    <source>
        <dbReference type="ARBA" id="ARBA00023136"/>
    </source>
</evidence>
<comment type="subcellular location">
    <subcellularLocation>
        <location evidence="1">Membrane</location>
        <topology evidence="1">Multi-pass membrane protein</topology>
    </subcellularLocation>
</comment>
<dbReference type="OrthoDB" id="200954at2759"/>
<name>A0A8H7ZU57_9FUNG</name>
<feature type="transmembrane region" description="Helical" evidence="6">
    <location>
        <begin position="218"/>
        <end position="242"/>
    </location>
</feature>
<evidence type="ECO:0000313" key="8">
    <source>
        <dbReference type="EMBL" id="KAG5459551.1"/>
    </source>
</evidence>
<feature type="transmembrane region" description="Helical" evidence="6">
    <location>
        <begin position="79"/>
        <end position="102"/>
    </location>
</feature>
<feature type="transmembrane region" description="Helical" evidence="6">
    <location>
        <begin position="406"/>
        <end position="425"/>
    </location>
</feature>
<evidence type="ECO:0000313" key="9">
    <source>
        <dbReference type="Proteomes" id="UP000673691"/>
    </source>
</evidence>
<gene>
    <name evidence="8" type="ORF">BJ554DRAFT_35</name>
</gene>
<feature type="transmembrane region" description="Helical" evidence="6">
    <location>
        <begin position="312"/>
        <end position="333"/>
    </location>
</feature>
<dbReference type="PANTHER" id="PTHR12191">
    <property type="entry name" value="SOLUTE CARRIER FAMILY 39"/>
    <property type="match status" value="1"/>
</dbReference>
<feature type="transmembrane region" description="Helical" evidence="6">
    <location>
        <begin position="172"/>
        <end position="197"/>
    </location>
</feature>
<evidence type="ECO:0000256" key="6">
    <source>
        <dbReference type="SAM" id="Phobius"/>
    </source>
</evidence>
<evidence type="ECO:0000256" key="2">
    <source>
        <dbReference type="ARBA" id="ARBA00006939"/>
    </source>
</evidence>
<dbReference type="Proteomes" id="UP000673691">
    <property type="component" value="Unassembled WGS sequence"/>
</dbReference>
<dbReference type="Pfam" id="PF02535">
    <property type="entry name" value="Zip"/>
    <property type="match status" value="2"/>
</dbReference>
<dbReference type="InterPro" id="IPR003689">
    <property type="entry name" value="ZIP"/>
</dbReference>
<reference evidence="8 9" key="1">
    <citation type="journal article" name="Sci. Rep.">
        <title>Genome-scale phylogenetic analyses confirm Olpidium as the closest living zoosporic fungus to the non-flagellated, terrestrial fungi.</title>
        <authorList>
            <person name="Chang Y."/>
            <person name="Rochon D."/>
            <person name="Sekimoto S."/>
            <person name="Wang Y."/>
            <person name="Chovatia M."/>
            <person name="Sandor L."/>
            <person name="Salamov A."/>
            <person name="Grigoriev I.V."/>
            <person name="Stajich J.E."/>
            <person name="Spatafora J.W."/>
        </authorList>
    </citation>
    <scope>NUCLEOTIDE SEQUENCE [LARGE SCALE GENOMIC DNA]</scope>
    <source>
        <strain evidence="8">S191</strain>
    </source>
</reference>
<organism evidence="8 9">
    <name type="scientific">Olpidium bornovanus</name>
    <dbReference type="NCBI Taxonomy" id="278681"/>
    <lineage>
        <taxon>Eukaryota</taxon>
        <taxon>Fungi</taxon>
        <taxon>Fungi incertae sedis</taxon>
        <taxon>Olpidiomycota</taxon>
        <taxon>Olpidiomycotina</taxon>
        <taxon>Olpidiomycetes</taxon>
        <taxon>Olpidiales</taxon>
        <taxon>Olpidiaceae</taxon>
        <taxon>Olpidium</taxon>
    </lineage>
</organism>
<keyword evidence="5 6" id="KW-0472">Membrane</keyword>
<feature type="transmembrane region" description="Helical" evidence="6">
    <location>
        <begin position="280"/>
        <end position="300"/>
    </location>
</feature>
<evidence type="ECO:0000256" key="3">
    <source>
        <dbReference type="ARBA" id="ARBA00022692"/>
    </source>
</evidence>
<accession>A0A8H7ZU57</accession>
<comment type="similarity">
    <text evidence="2">Belongs to the ZIP transporter (TC 2.A.5) family.</text>
</comment>
<protein>
    <submittedName>
        <fullName evidence="8">ZIP zinc transporter-domain-containing protein</fullName>
    </submittedName>
</protein>
<keyword evidence="9" id="KW-1185">Reference proteome</keyword>
<dbReference type="EMBL" id="JAEFCI010006651">
    <property type="protein sequence ID" value="KAG5459551.1"/>
    <property type="molecule type" value="Genomic_DNA"/>
</dbReference>
<dbReference type="AlphaFoldDB" id="A0A8H7ZU57"/>
<proteinExistence type="inferred from homology"/>
<feature type="chain" id="PRO_5034240747" evidence="7">
    <location>
        <begin position="36"/>
        <end position="430"/>
    </location>
</feature>
<dbReference type="GO" id="GO:0030003">
    <property type="term" value="P:intracellular monoatomic cation homeostasis"/>
    <property type="evidence" value="ECO:0007669"/>
    <property type="project" value="TreeGrafter"/>
</dbReference>
<dbReference type="InterPro" id="IPR050799">
    <property type="entry name" value="ZIP_Transporter"/>
</dbReference>
<keyword evidence="7" id="KW-0732">Signal</keyword>
<dbReference type="GO" id="GO:0140410">
    <property type="term" value="F:monoatomic cation:bicarbonate symporter activity"/>
    <property type="evidence" value="ECO:0007669"/>
    <property type="project" value="TreeGrafter"/>
</dbReference>
<keyword evidence="3 6" id="KW-0812">Transmembrane</keyword>
<dbReference type="GO" id="GO:0071578">
    <property type="term" value="P:zinc ion import across plasma membrane"/>
    <property type="evidence" value="ECO:0007669"/>
    <property type="project" value="TreeGrafter"/>
</dbReference>
<feature type="transmembrane region" description="Helical" evidence="6">
    <location>
        <begin position="114"/>
        <end position="135"/>
    </location>
</feature>
<evidence type="ECO:0000256" key="7">
    <source>
        <dbReference type="SAM" id="SignalP"/>
    </source>
</evidence>
<comment type="caution">
    <text evidence="8">The sequence shown here is derived from an EMBL/GenBank/DDBJ whole genome shotgun (WGS) entry which is preliminary data.</text>
</comment>
<dbReference type="GO" id="GO:0005385">
    <property type="term" value="F:zinc ion transmembrane transporter activity"/>
    <property type="evidence" value="ECO:0007669"/>
    <property type="project" value="TreeGrafter"/>
</dbReference>
<evidence type="ECO:0000256" key="1">
    <source>
        <dbReference type="ARBA" id="ARBA00004141"/>
    </source>
</evidence>
<dbReference type="GO" id="GO:0005886">
    <property type="term" value="C:plasma membrane"/>
    <property type="evidence" value="ECO:0007669"/>
    <property type="project" value="TreeGrafter"/>
</dbReference>